<name>A0ABQ1RQ38_9MICO</name>
<dbReference type="EMBL" id="BMCM01000003">
    <property type="protein sequence ID" value="GGD77418.1"/>
    <property type="molecule type" value="Genomic_DNA"/>
</dbReference>
<dbReference type="InterPro" id="IPR007044">
    <property type="entry name" value="Cyclodeamin/CycHdrlase"/>
</dbReference>
<feature type="transmembrane region" description="Helical" evidence="1">
    <location>
        <begin position="138"/>
        <end position="160"/>
    </location>
</feature>
<comment type="caution">
    <text evidence="3">The sequence shown here is derived from an EMBL/GenBank/DDBJ whole genome shotgun (WGS) entry which is preliminary data.</text>
</comment>
<accession>A0ABQ1RQ38</accession>
<evidence type="ECO:0000313" key="3">
    <source>
        <dbReference type="EMBL" id="GGD77418.1"/>
    </source>
</evidence>
<proteinExistence type="predicted"/>
<dbReference type="InterPro" id="IPR036178">
    <property type="entry name" value="Formintransfe-cycloase-like_sf"/>
</dbReference>
<dbReference type="Proteomes" id="UP000629365">
    <property type="component" value="Unassembled WGS sequence"/>
</dbReference>
<organism evidence="3 4">
    <name type="scientific">Microbacterium murale</name>
    <dbReference type="NCBI Taxonomy" id="1081040"/>
    <lineage>
        <taxon>Bacteria</taxon>
        <taxon>Bacillati</taxon>
        <taxon>Actinomycetota</taxon>
        <taxon>Actinomycetes</taxon>
        <taxon>Micrococcales</taxon>
        <taxon>Microbacteriaceae</taxon>
        <taxon>Microbacterium</taxon>
    </lineage>
</organism>
<protein>
    <recommendedName>
        <fullName evidence="2">Cyclodeaminase/cyclohydrolase domain-containing protein</fullName>
    </recommendedName>
</protein>
<feature type="domain" description="Cyclodeaminase/cyclohydrolase" evidence="2">
    <location>
        <begin position="13"/>
        <end position="166"/>
    </location>
</feature>
<keyword evidence="1" id="KW-0472">Membrane</keyword>
<sequence length="207" mass="21061">MSDDAPVSASTPLADWLAELAQPTGAPGGGAASAVLLATSAALLRMVAEYTPDDARASECAERLASRRTEVLDAAHTDGLRSAELGAALNRSADDPDRDVRVRDAACAAARASQLIGHVGHALVSELRLLSQISKPPLAADVAVAAAALAAGISGAAINLRADLQLARRHGAASTAVTEFQAEVRSLGIARSAAADISEQVAEILDR</sequence>
<dbReference type="Pfam" id="PF04961">
    <property type="entry name" value="FTCD_C"/>
    <property type="match status" value="1"/>
</dbReference>
<dbReference type="RefSeq" id="WP_188436485.1">
    <property type="nucleotide sequence ID" value="NZ_BMCM01000003.1"/>
</dbReference>
<keyword evidence="4" id="KW-1185">Reference proteome</keyword>
<evidence type="ECO:0000259" key="2">
    <source>
        <dbReference type="Pfam" id="PF04961"/>
    </source>
</evidence>
<keyword evidence="1" id="KW-1133">Transmembrane helix</keyword>
<dbReference type="Gene3D" id="1.20.120.680">
    <property type="entry name" value="Formiminotetrahydrofolate cyclodeaminase monomer, up-and-down helical bundle"/>
    <property type="match status" value="1"/>
</dbReference>
<reference evidence="4" key="1">
    <citation type="journal article" date="2019" name="Int. J. Syst. Evol. Microbiol.">
        <title>The Global Catalogue of Microorganisms (GCM) 10K type strain sequencing project: providing services to taxonomists for standard genome sequencing and annotation.</title>
        <authorList>
            <consortium name="The Broad Institute Genomics Platform"/>
            <consortium name="The Broad Institute Genome Sequencing Center for Infectious Disease"/>
            <person name="Wu L."/>
            <person name="Ma J."/>
        </authorList>
    </citation>
    <scope>NUCLEOTIDE SEQUENCE [LARGE SCALE GENOMIC DNA]</scope>
    <source>
        <strain evidence="4">CCM 7640</strain>
    </source>
</reference>
<gene>
    <name evidence="3" type="ORF">GCM10007269_20490</name>
</gene>
<keyword evidence="1" id="KW-0812">Transmembrane</keyword>
<dbReference type="SUPFAM" id="SSF101262">
    <property type="entry name" value="Methenyltetrahydrofolate cyclohydrolase-like"/>
    <property type="match status" value="1"/>
</dbReference>
<evidence type="ECO:0000313" key="4">
    <source>
        <dbReference type="Proteomes" id="UP000629365"/>
    </source>
</evidence>
<evidence type="ECO:0000256" key="1">
    <source>
        <dbReference type="SAM" id="Phobius"/>
    </source>
</evidence>